<feature type="region of interest" description="Disordered" evidence="5">
    <location>
        <begin position="531"/>
        <end position="551"/>
    </location>
</feature>
<keyword evidence="8" id="KW-1185">Reference proteome</keyword>
<comment type="caution">
    <text evidence="7">The sequence shown here is derived from an EMBL/GenBank/DDBJ whole genome shotgun (WGS) entry which is preliminary data.</text>
</comment>
<feature type="region of interest" description="Disordered" evidence="5">
    <location>
        <begin position="597"/>
        <end position="825"/>
    </location>
</feature>
<feature type="region of interest" description="Disordered" evidence="5">
    <location>
        <begin position="415"/>
        <end position="482"/>
    </location>
</feature>
<gene>
    <name evidence="7" type="ORF">Sste5346_005067</name>
</gene>
<feature type="transmembrane region" description="Helical" evidence="6">
    <location>
        <begin position="223"/>
        <end position="246"/>
    </location>
</feature>
<keyword evidence="4 6" id="KW-0472">Membrane</keyword>
<feature type="transmembrane region" description="Helical" evidence="6">
    <location>
        <begin position="294"/>
        <end position="313"/>
    </location>
</feature>
<feature type="compositionally biased region" description="Low complexity" evidence="5">
    <location>
        <begin position="447"/>
        <end position="458"/>
    </location>
</feature>
<keyword evidence="3 6" id="KW-1133">Transmembrane helix</keyword>
<keyword evidence="2 6" id="KW-0812">Transmembrane</keyword>
<evidence type="ECO:0000313" key="8">
    <source>
        <dbReference type="Proteomes" id="UP001583186"/>
    </source>
</evidence>
<dbReference type="Proteomes" id="UP001583186">
    <property type="component" value="Unassembled WGS sequence"/>
</dbReference>
<sequence length="825" mass="87926">MDNAADVLAEAHALYARANELYARAGNLTSSNSTSNGTDTSSTTNNDRPASFKVIGIALAISSGAFIGTSFVLKKVGLLRANEKYNEVAGEGYGYLKNVFWWSGMILMIVGEICNFVAYAFTDAILVTPLGALSVVITTVLSAIFLKERLSMVGKVACFLCIVGSVVIVMNAPQESSVATIQEMQHFVVTPGFLSYTGVILIGSAATAFWAGPRWGKKNMLVYLSICSWVGGLSVVATQGLGSAIVAQVGGTPQFNQWFLYVLLVFVICTLLTEIIYLNKALNLFNAAMVTPTYYVYFTSTTIITSAVLFQGFKGTVTSIVTVVLGFLTICSGVVLLQLSKSAKDVPDSAVFAGDLDQIQTIAEQEQPESEPKADAIRGAAAIVRRFSTARQNMEVAELKRMHEEKMREQNELEAIGEDGQPLPPGEQRPPMYEWDGIRRRRTTIGSQRSRSQTVSSRPFTPGAAPGTAGSSTPHPPLGWSHMPTEEELAALEQRSNTPGVLSSIAGTIRGRGLGGRGRSMLLPTYNADADEEQQHQQMRQQELDPKIQSPMHPVQLTEISLPAGRSASGDSGGSAYNRGYGLPSGKTEYVGAAGYASSDAASSIAPPDPPPHSAKRQFSFQNVFRRHQQHGASGAGSTVDSLPEVDDDEYDEYGSSSTDRGYRRQPVASRGYSAPQVKGSTEEERLGLVKGDSRSAPTILPTYDEEDLEGEGGDVYGDAPDYDDYGDGKHPVYTGTATTASSARYGRGITGSPPSPPRAVAVVGSSGEKSRGHKGSGSGSSGDEYGRGRARQPRHVPGKDDSPPPPPPGGHRYSPPRGGDGAFI</sequence>
<evidence type="ECO:0008006" key="9">
    <source>
        <dbReference type="Google" id="ProtNLM"/>
    </source>
</evidence>
<name>A0ABR3Z4P0_9PEZI</name>
<organism evidence="7 8">
    <name type="scientific">Sporothrix stenoceras</name>
    <dbReference type="NCBI Taxonomy" id="5173"/>
    <lineage>
        <taxon>Eukaryota</taxon>
        <taxon>Fungi</taxon>
        <taxon>Dikarya</taxon>
        <taxon>Ascomycota</taxon>
        <taxon>Pezizomycotina</taxon>
        <taxon>Sordariomycetes</taxon>
        <taxon>Sordariomycetidae</taxon>
        <taxon>Ophiostomatales</taxon>
        <taxon>Ophiostomataceae</taxon>
        <taxon>Sporothrix</taxon>
    </lineage>
</organism>
<dbReference type="InterPro" id="IPR008521">
    <property type="entry name" value="Mg_trans_NIPA"/>
</dbReference>
<feature type="compositionally biased region" description="Low complexity" evidence="5">
    <location>
        <begin position="759"/>
        <end position="768"/>
    </location>
</feature>
<dbReference type="PANTHER" id="PTHR12570">
    <property type="match status" value="1"/>
</dbReference>
<protein>
    <recommendedName>
        <fullName evidence="9">DUF803 domain membrane protein</fullName>
    </recommendedName>
</protein>
<feature type="transmembrane region" description="Helical" evidence="6">
    <location>
        <begin position="124"/>
        <end position="146"/>
    </location>
</feature>
<accession>A0ABR3Z4P0</accession>
<dbReference type="InterPro" id="IPR037185">
    <property type="entry name" value="EmrE-like"/>
</dbReference>
<dbReference type="EMBL" id="JAWCUI010000026">
    <property type="protein sequence ID" value="KAL1895598.1"/>
    <property type="molecule type" value="Genomic_DNA"/>
</dbReference>
<comment type="subcellular location">
    <subcellularLocation>
        <location evidence="1">Membrane</location>
        <topology evidence="1">Multi-pass membrane protein</topology>
    </subcellularLocation>
</comment>
<evidence type="ECO:0000256" key="3">
    <source>
        <dbReference type="ARBA" id="ARBA00022989"/>
    </source>
</evidence>
<feature type="transmembrane region" description="Helical" evidence="6">
    <location>
        <begin position="319"/>
        <end position="339"/>
    </location>
</feature>
<feature type="compositionally biased region" description="Basic and acidic residues" evidence="5">
    <location>
        <begin position="681"/>
        <end position="694"/>
    </location>
</feature>
<feature type="compositionally biased region" description="Low complexity" evidence="5">
    <location>
        <begin position="597"/>
        <end position="606"/>
    </location>
</feature>
<evidence type="ECO:0000256" key="6">
    <source>
        <dbReference type="SAM" id="Phobius"/>
    </source>
</evidence>
<dbReference type="Pfam" id="PF05653">
    <property type="entry name" value="Mg_trans_NIPA"/>
    <property type="match status" value="1"/>
</dbReference>
<feature type="transmembrane region" description="Helical" evidence="6">
    <location>
        <begin position="193"/>
        <end position="211"/>
    </location>
</feature>
<evidence type="ECO:0000256" key="2">
    <source>
        <dbReference type="ARBA" id="ARBA00022692"/>
    </source>
</evidence>
<feature type="transmembrane region" description="Helical" evidence="6">
    <location>
        <begin position="258"/>
        <end position="282"/>
    </location>
</feature>
<proteinExistence type="predicted"/>
<dbReference type="PANTHER" id="PTHR12570:SF92">
    <property type="entry name" value="SPICHTHYIN, ISOFORM B"/>
    <property type="match status" value="1"/>
</dbReference>
<feature type="compositionally biased region" description="Acidic residues" evidence="5">
    <location>
        <begin position="704"/>
        <end position="713"/>
    </location>
</feature>
<feature type="transmembrane region" description="Helical" evidence="6">
    <location>
        <begin position="54"/>
        <end position="73"/>
    </location>
</feature>
<dbReference type="SUPFAM" id="SSF103481">
    <property type="entry name" value="Multidrug resistance efflux transporter EmrE"/>
    <property type="match status" value="1"/>
</dbReference>
<feature type="transmembrane region" description="Helical" evidence="6">
    <location>
        <begin position="99"/>
        <end position="118"/>
    </location>
</feature>
<reference evidence="7 8" key="1">
    <citation type="journal article" date="2024" name="IMA Fungus">
        <title>IMA Genome - F19 : A genome assembly and annotation guide to empower mycologists, including annotated draft genome sequences of Ceratocystis pirilliformis, Diaporthe australafricana, Fusarium ophioides, Paecilomyces lecythidis, and Sporothrix stenoceras.</title>
        <authorList>
            <person name="Aylward J."/>
            <person name="Wilson A.M."/>
            <person name="Visagie C.M."/>
            <person name="Spraker J."/>
            <person name="Barnes I."/>
            <person name="Buitendag C."/>
            <person name="Ceriani C."/>
            <person name="Del Mar Angel L."/>
            <person name="du Plessis D."/>
            <person name="Fuchs T."/>
            <person name="Gasser K."/>
            <person name="Kramer D."/>
            <person name="Li W."/>
            <person name="Munsamy K."/>
            <person name="Piso A."/>
            <person name="Price J.L."/>
            <person name="Sonnekus B."/>
            <person name="Thomas C."/>
            <person name="van der Nest A."/>
            <person name="van Dijk A."/>
            <person name="van Heerden A."/>
            <person name="van Vuuren N."/>
            <person name="Yilmaz N."/>
            <person name="Duong T.A."/>
            <person name="van der Merwe N.A."/>
            <person name="Wingfield M.J."/>
            <person name="Wingfield B.D."/>
        </authorList>
    </citation>
    <scope>NUCLEOTIDE SEQUENCE [LARGE SCALE GENOMIC DNA]</scope>
    <source>
        <strain evidence="7 8">CMW 5346</strain>
    </source>
</reference>
<feature type="compositionally biased region" description="Acidic residues" evidence="5">
    <location>
        <begin position="644"/>
        <end position="653"/>
    </location>
</feature>
<feature type="transmembrane region" description="Helical" evidence="6">
    <location>
        <begin position="153"/>
        <end position="173"/>
    </location>
</feature>
<evidence type="ECO:0000256" key="5">
    <source>
        <dbReference type="SAM" id="MobiDB-lite"/>
    </source>
</evidence>
<evidence type="ECO:0000256" key="4">
    <source>
        <dbReference type="ARBA" id="ARBA00023136"/>
    </source>
</evidence>
<evidence type="ECO:0000256" key="1">
    <source>
        <dbReference type="ARBA" id="ARBA00004141"/>
    </source>
</evidence>
<evidence type="ECO:0000313" key="7">
    <source>
        <dbReference type="EMBL" id="KAL1895598.1"/>
    </source>
</evidence>